<feature type="compositionally biased region" description="Basic and acidic residues" evidence="1">
    <location>
        <begin position="1"/>
        <end position="14"/>
    </location>
</feature>
<feature type="region of interest" description="Disordered" evidence="1">
    <location>
        <begin position="25"/>
        <end position="47"/>
    </location>
</feature>
<feature type="region of interest" description="Disordered" evidence="1">
    <location>
        <begin position="1"/>
        <end position="20"/>
    </location>
</feature>
<evidence type="ECO:0000313" key="3">
    <source>
        <dbReference type="Proteomes" id="UP000006738"/>
    </source>
</evidence>
<reference evidence="2 3" key="1">
    <citation type="submission" date="2007-02" db="EMBL/GenBank/DDBJ databases">
        <authorList>
            <person name="DeShazer D."/>
            <person name="Woods D.E."/>
            <person name="Nierman W.C."/>
        </authorList>
    </citation>
    <scope>NUCLEOTIDE SEQUENCE [LARGE SCALE GENOMIC DNA]</scope>
    <source>
        <strain evidence="2 3">1106a</strain>
    </source>
</reference>
<dbReference type="HOGENOM" id="CLU_3165625_0_0_4"/>
<evidence type="ECO:0000256" key="1">
    <source>
        <dbReference type="SAM" id="MobiDB-lite"/>
    </source>
</evidence>
<protein>
    <submittedName>
        <fullName evidence="2">Uncharacterized protein</fullName>
    </submittedName>
</protein>
<dbReference type="AlphaFoldDB" id="A3NVZ9"/>
<name>A3NVZ9_BURP0</name>
<dbReference type="EMBL" id="CP000572">
    <property type="protein sequence ID" value="ABN88635.1"/>
    <property type="molecule type" value="Genomic_DNA"/>
</dbReference>
<dbReference type="Proteomes" id="UP000006738">
    <property type="component" value="Chromosome I"/>
</dbReference>
<gene>
    <name evidence="2" type="ordered locus">BURPS1106A_2256</name>
</gene>
<organism evidence="2 3">
    <name type="scientific">Burkholderia pseudomallei (strain 1106a)</name>
    <dbReference type="NCBI Taxonomy" id="357348"/>
    <lineage>
        <taxon>Bacteria</taxon>
        <taxon>Pseudomonadati</taxon>
        <taxon>Pseudomonadota</taxon>
        <taxon>Betaproteobacteria</taxon>
        <taxon>Burkholderiales</taxon>
        <taxon>Burkholderiaceae</taxon>
        <taxon>Burkholderia</taxon>
        <taxon>pseudomallei group</taxon>
    </lineage>
</organism>
<dbReference type="KEGG" id="bpl:BURPS1106A_2256"/>
<accession>A3NVZ9</accession>
<sequence>MPPTMREPRSRSGEARNPAIRQLEARSLNGWKPAPQVAHGRRQPIAR</sequence>
<evidence type="ECO:0000313" key="2">
    <source>
        <dbReference type="EMBL" id="ABN88635.1"/>
    </source>
</evidence>
<proteinExistence type="predicted"/>